<proteinExistence type="predicted"/>
<accession>A0A2H3K025</accession>
<organism evidence="1 2">
    <name type="scientific">Wolfiporia cocos (strain MD-104)</name>
    <name type="common">Brown rot fungus</name>
    <dbReference type="NCBI Taxonomy" id="742152"/>
    <lineage>
        <taxon>Eukaryota</taxon>
        <taxon>Fungi</taxon>
        <taxon>Dikarya</taxon>
        <taxon>Basidiomycota</taxon>
        <taxon>Agaricomycotina</taxon>
        <taxon>Agaricomycetes</taxon>
        <taxon>Polyporales</taxon>
        <taxon>Phaeolaceae</taxon>
        <taxon>Wolfiporia</taxon>
    </lineage>
</organism>
<dbReference type="OrthoDB" id="5595695at2759"/>
<reference evidence="1 2" key="1">
    <citation type="journal article" date="2012" name="Science">
        <title>The Paleozoic origin of enzymatic lignin decomposition reconstructed from 31 fungal genomes.</title>
        <authorList>
            <person name="Floudas D."/>
            <person name="Binder M."/>
            <person name="Riley R."/>
            <person name="Barry K."/>
            <person name="Blanchette R.A."/>
            <person name="Henrissat B."/>
            <person name="Martinez A.T."/>
            <person name="Otillar R."/>
            <person name="Spatafora J.W."/>
            <person name="Yadav J.S."/>
            <person name="Aerts A."/>
            <person name="Benoit I."/>
            <person name="Boyd A."/>
            <person name="Carlson A."/>
            <person name="Copeland A."/>
            <person name="Coutinho P.M."/>
            <person name="de Vries R.P."/>
            <person name="Ferreira P."/>
            <person name="Findley K."/>
            <person name="Foster B."/>
            <person name="Gaskell J."/>
            <person name="Glotzer D."/>
            <person name="Gorecki P."/>
            <person name="Heitman J."/>
            <person name="Hesse C."/>
            <person name="Hori C."/>
            <person name="Igarashi K."/>
            <person name="Jurgens J.A."/>
            <person name="Kallen N."/>
            <person name="Kersten P."/>
            <person name="Kohler A."/>
            <person name="Kuees U."/>
            <person name="Kumar T.K.A."/>
            <person name="Kuo A."/>
            <person name="LaButti K."/>
            <person name="Larrondo L.F."/>
            <person name="Lindquist E."/>
            <person name="Ling A."/>
            <person name="Lombard V."/>
            <person name="Lucas S."/>
            <person name="Lundell T."/>
            <person name="Martin R."/>
            <person name="McLaughlin D.J."/>
            <person name="Morgenstern I."/>
            <person name="Morin E."/>
            <person name="Murat C."/>
            <person name="Nagy L.G."/>
            <person name="Nolan M."/>
            <person name="Ohm R.A."/>
            <person name="Patyshakuliyeva A."/>
            <person name="Rokas A."/>
            <person name="Ruiz-Duenas F.J."/>
            <person name="Sabat G."/>
            <person name="Salamov A."/>
            <person name="Samejima M."/>
            <person name="Schmutz J."/>
            <person name="Slot J.C."/>
            <person name="St John F."/>
            <person name="Stenlid J."/>
            <person name="Sun H."/>
            <person name="Sun S."/>
            <person name="Syed K."/>
            <person name="Tsang A."/>
            <person name="Wiebenga A."/>
            <person name="Young D."/>
            <person name="Pisabarro A."/>
            <person name="Eastwood D.C."/>
            <person name="Martin F."/>
            <person name="Cullen D."/>
            <person name="Grigoriev I.V."/>
            <person name="Hibbett D.S."/>
        </authorList>
    </citation>
    <scope>NUCLEOTIDE SEQUENCE [LARGE SCALE GENOMIC DNA]</scope>
    <source>
        <strain evidence="1 2">MD-104</strain>
    </source>
</reference>
<evidence type="ECO:0000313" key="1">
    <source>
        <dbReference type="EMBL" id="PCH44499.1"/>
    </source>
</evidence>
<dbReference type="AlphaFoldDB" id="A0A2H3K025"/>
<protein>
    <recommendedName>
        <fullName evidence="3">F-box domain-containing protein</fullName>
    </recommendedName>
</protein>
<evidence type="ECO:0008006" key="3">
    <source>
        <dbReference type="Google" id="ProtNLM"/>
    </source>
</evidence>
<dbReference type="OMA" id="HHALAWG"/>
<evidence type="ECO:0000313" key="2">
    <source>
        <dbReference type="Proteomes" id="UP000218811"/>
    </source>
</evidence>
<dbReference type="STRING" id="742152.A0A2H3K025"/>
<keyword evidence="2" id="KW-1185">Reference proteome</keyword>
<name>A0A2H3K025_WOLCO</name>
<sequence>MPVQSSPLCQLPAEILIEIALDVTIPATPHGSPIALAPLLLTCKVIYFCLRFDRCAPLYADIFRSKFDTRAAVRRMGKRAKESSGLAAQLKKHCTALHRVRAGDIYSEHLEQDLWTMWTMTLENDGRNEAHLDWARLDVFLDAYLRTRLWDSREQYHNWPAESTANSLAIWLYWSRLTAARSFALVPQQRKQLQDLLRPFVITTLRYPSFCAPDNHFCLPLPRDISIDTLHMFETPHGFYPLYRDPKEYTERINHYGKTIVVAPPLIAQGAKLLYMTLSDIPFQVPDSLPLTREIAVQLGWMFVGPTQEDLVEANSHRSVKLIGRGDWDWDSRLSEEERRFENGDYWRTGLRAKSAKWENDWYRMRDCANPWKKAAGITYTFGMLTGLWQGRILIPAVDEYFTLNASTELPADFSDQNPRLFTMPTFMNLREHHCIMPAIPAGHGGSKENNDDGICNGWFPSVQISESRGMAFVRTHKPNITSQYETYVEGRPNSHSEETCPACLQRREHEECMFRARIQANALAAGSHGCVEAGLSPSSSLCSSPSVTKEVDARPCQPGMQRSYCASKNTVDVAEIRQEMNKRLAPGEDVEEIINNVMSSEPQDDDSDGDTETADDVEDIAAADRSCTGISDIIITGETLPRHGAAWNHYRFYGRVRQWDGLIAIVRVPARNPRLGNFVGSWRVRTSDKEAIPLEGPFVVSRV</sequence>
<dbReference type="EMBL" id="KB468157">
    <property type="protein sequence ID" value="PCH44499.1"/>
    <property type="molecule type" value="Genomic_DNA"/>
</dbReference>
<dbReference type="Proteomes" id="UP000218811">
    <property type="component" value="Unassembled WGS sequence"/>
</dbReference>
<gene>
    <name evidence="1" type="ORF">WOLCODRAFT_133275</name>
</gene>